<dbReference type="InterPro" id="IPR001387">
    <property type="entry name" value="Cro/C1-type_HTH"/>
</dbReference>
<name>A0A1H0VI97_9ACTN</name>
<dbReference type="CDD" id="cd00093">
    <property type="entry name" value="HTH_XRE"/>
    <property type="match status" value="1"/>
</dbReference>
<evidence type="ECO:0000259" key="1">
    <source>
        <dbReference type="PROSITE" id="PS50943"/>
    </source>
</evidence>
<gene>
    <name evidence="2" type="ORF">SAMN04487905_1093</name>
</gene>
<organism evidence="2 3">
    <name type="scientific">Actinopolyspora xinjiangensis</name>
    <dbReference type="NCBI Taxonomy" id="405564"/>
    <lineage>
        <taxon>Bacteria</taxon>
        <taxon>Bacillati</taxon>
        <taxon>Actinomycetota</taxon>
        <taxon>Actinomycetes</taxon>
        <taxon>Actinopolysporales</taxon>
        <taxon>Actinopolysporaceae</taxon>
        <taxon>Actinopolyspora</taxon>
    </lineage>
</organism>
<dbReference type="RefSeq" id="WP_092602497.1">
    <property type="nucleotide sequence ID" value="NZ_FNJR01000009.1"/>
</dbReference>
<protein>
    <recommendedName>
        <fullName evidence="1">HTH cro/C1-type domain-containing protein</fullName>
    </recommendedName>
</protein>
<dbReference type="STRING" id="405564.SAMN04487905_1093"/>
<keyword evidence="3" id="KW-1185">Reference proteome</keyword>
<dbReference type="InterPro" id="IPR010982">
    <property type="entry name" value="Lambda_DNA-bd_dom_sf"/>
</dbReference>
<dbReference type="SUPFAM" id="SSF47413">
    <property type="entry name" value="lambda repressor-like DNA-binding domains"/>
    <property type="match status" value="1"/>
</dbReference>
<accession>A0A1H0VI97</accession>
<sequence length="118" mass="13151">MAKDWAAVSEVIKQRLSELEMTQQELAHRAGVAPMTVRELQNNLRPRKRNARTLAAVSQALGWPSGYLSEVLEGKEPGDPDQDDPVMKELEQIKETLSAITARLDAVERRQAGGDERT</sequence>
<dbReference type="AlphaFoldDB" id="A0A1H0VI97"/>
<dbReference type="PROSITE" id="PS50943">
    <property type="entry name" value="HTH_CROC1"/>
    <property type="match status" value="1"/>
</dbReference>
<dbReference type="Proteomes" id="UP000199497">
    <property type="component" value="Unassembled WGS sequence"/>
</dbReference>
<dbReference type="GO" id="GO:0003677">
    <property type="term" value="F:DNA binding"/>
    <property type="evidence" value="ECO:0007669"/>
    <property type="project" value="InterPro"/>
</dbReference>
<dbReference type="EMBL" id="FNJR01000009">
    <property type="protein sequence ID" value="SDP78282.1"/>
    <property type="molecule type" value="Genomic_DNA"/>
</dbReference>
<reference evidence="3" key="1">
    <citation type="submission" date="2016-10" db="EMBL/GenBank/DDBJ databases">
        <authorList>
            <person name="Varghese N."/>
            <person name="Submissions S."/>
        </authorList>
    </citation>
    <scope>NUCLEOTIDE SEQUENCE [LARGE SCALE GENOMIC DNA]</scope>
    <source>
        <strain evidence="3">DSM 46732</strain>
    </source>
</reference>
<feature type="domain" description="HTH cro/C1-type" evidence="1">
    <location>
        <begin position="12"/>
        <end position="68"/>
    </location>
</feature>
<proteinExistence type="predicted"/>
<dbReference type="OrthoDB" id="5186342at2"/>
<evidence type="ECO:0000313" key="2">
    <source>
        <dbReference type="EMBL" id="SDP78282.1"/>
    </source>
</evidence>
<evidence type="ECO:0000313" key="3">
    <source>
        <dbReference type="Proteomes" id="UP000199497"/>
    </source>
</evidence>
<dbReference type="Gene3D" id="1.10.260.40">
    <property type="entry name" value="lambda repressor-like DNA-binding domains"/>
    <property type="match status" value="1"/>
</dbReference>